<dbReference type="InterPro" id="IPR007391">
    <property type="entry name" value="Vancomycin_resist_VanW"/>
</dbReference>
<dbReference type="Pfam" id="PF04294">
    <property type="entry name" value="VanW"/>
    <property type="match status" value="1"/>
</dbReference>
<dbReference type="InterPro" id="IPR052913">
    <property type="entry name" value="Glycopeptide_resist_protein"/>
</dbReference>
<accession>A0A917AAF1</accession>
<evidence type="ECO:0008006" key="3">
    <source>
        <dbReference type="Google" id="ProtNLM"/>
    </source>
</evidence>
<dbReference type="PANTHER" id="PTHR35788">
    <property type="entry name" value="EXPORTED PROTEIN-RELATED"/>
    <property type="match status" value="1"/>
</dbReference>
<dbReference type="AlphaFoldDB" id="A0A917AAF1"/>
<reference evidence="1" key="2">
    <citation type="submission" date="2020-09" db="EMBL/GenBank/DDBJ databases">
        <authorList>
            <person name="Sun Q."/>
            <person name="Zhou Y."/>
        </authorList>
    </citation>
    <scope>NUCLEOTIDE SEQUENCE</scope>
    <source>
        <strain evidence="1">CGMCC 1.15533</strain>
    </source>
</reference>
<organism evidence="1 2">
    <name type="scientific">Streptococcus himalayensis</name>
    <dbReference type="NCBI Taxonomy" id="1888195"/>
    <lineage>
        <taxon>Bacteria</taxon>
        <taxon>Bacillati</taxon>
        <taxon>Bacillota</taxon>
        <taxon>Bacilli</taxon>
        <taxon>Lactobacillales</taxon>
        <taxon>Streptococcaceae</taxon>
        <taxon>Streptococcus</taxon>
    </lineage>
</organism>
<reference evidence="1" key="1">
    <citation type="journal article" date="2014" name="Int. J. Syst. Evol. Microbiol.">
        <title>Complete genome sequence of Corynebacterium casei LMG S-19264T (=DSM 44701T), isolated from a smear-ripened cheese.</title>
        <authorList>
            <consortium name="US DOE Joint Genome Institute (JGI-PGF)"/>
            <person name="Walter F."/>
            <person name="Albersmeier A."/>
            <person name="Kalinowski J."/>
            <person name="Ruckert C."/>
        </authorList>
    </citation>
    <scope>NUCLEOTIDE SEQUENCE</scope>
    <source>
        <strain evidence="1">CGMCC 1.15533</strain>
    </source>
</reference>
<evidence type="ECO:0000313" key="2">
    <source>
        <dbReference type="Proteomes" id="UP000660801"/>
    </source>
</evidence>
<gene>
    <name evidence="1" type="ORF">GCM10011510_19310</name>
</gene>
<dbReference type="PANTHER" id="PTHR35788:SF1">
    <property type="entry name" value="EXPORTED PROTEIN"/>
    <property type="match status" value="1"/>
</dbReference>
<proteinExistence type="predicted"/>
<comment type="caution">
    <text evidence="1">The sequence shown here is derived from an EMBL/GenBank/DDBJ whole genome shotgun (WGS) entry which is preliminary data.</text>
</comment>
<keyword evidence="2" id="KW-1185">Reference proteome</keyword>
<dbReference type="OrthoDB" id="9813301at2"/>
<protein>
    <recommendedName>
        <fullName evidence="3">Vancomycin resistance protein</fullName>
    </recommendedName>
</protein>
<dbReference type="EMBL" id="BMJN01000057">
    <property type="protein sequence ID" value="GGE38080.1"/>
    <property type="molecule type" value="Genomic_DNA"/>
</dbReference>
<sequence length="278" mass="32329">MVFWNKDVLFCELNPTCYAISMQKEIVKRHLQDFKRKPNFAKQHQEEILPCLVSSHSSHLIKKGPGIDLELQYNKAINIDLAAKRMHKLIIQPGEIFSFWKLVGKLSRRKGYLDGRVIQNDKVEAGLGGGLCNLANTIHCLIVHSPMQITEFHTHSDALAPDEGKRIPFANGTSVAYNHVDYRFKNSTNQPVQLLVWCEDEILYGELRSQSEFPTRYELLEEDHHFKKEGDKYYRNSKIYRQTIDKQSNQVLEKSLILDNHSEVMFDYDLIPKNQIRN</sequence>
<dbReference type="RefSeq" id="WP_068992744.1">
    <property type="nucleotide sequence ID" value="NZ_BMJN01000057.1"/>
</dbReference>
<name>A0A917AAF1_9STRE</name>
<dbReference type="Proteomes" id="UP000660801">
    <property type="component" value="Unassembled WGS sequence"/>
</dbReference>
<evidence type="ECO:0000313" key="1">
    <source>
        <dbReference type="EMBL" id="GGE38080.1"/>
    </source>
</evidence>